<dbReference type="EMBL" id="CP003360">
    <property type="protein sequence ID" value="AFM24873.1"/>
    <property type="molecule type" value="Genomic_DNA"/>
</dbReference>
<reference evidence="2" key="1">
    <citation type="submission" date="2012-06" db="EMBL/GenBank/DDBJ databases">
        <title>Complete sequence of chromosome of Desulfomonile tiedjei DSM 6799.</title>
        <authorList>
            <person name="Lucas S."/>
            <person name="Copeland A."/>
            <person name="Lapidus A."/>
            <person name="Glavina del Rio T."/>
            <person name="Dalin E."/>
            <person name="Tice H."/>
            <person name="Bruce D."/>
            <person name="Goodwin L."/>
            <person name="Pitluck S."/>
            <person name="Peters L."/>
            <person name="Ovchinnikova G."/>
            <person name="Zeytun A."/>
            <person name="Lu M."/>
            <person name="Kyrpides N."/>
            <person name="Mavromatis K."/>
            <person name="Ivanova N."/>
            <person name="Brettin T."/>
            <person name="Detter J.C."/>
            <person name="Han C."/>
            <person name="Larimer F."/>
            <person name="Land M."/>
            <person name="Hauser L."/>
            <person name="Markowitz V."/>
            <person name="Cheng J.-F."/>
            <person name="Hugenholtz P."/>
            <person name="Woyke T."/>
            <person name="Wu D."/>
            <person name="Spring S."/>
            <person name="Schroeder M."/>
            <person name="Brambilla E."/>
            <person name="Klenk H.-P."/>
            <person name="Eisen J.A."/>
        </authorList>
    </citation>
    <scope>NUCLEOTIDE SEQUENCE [LARGE SCALE GENOMIC DNA]</scope>
    <source>
        <strain evidence="2">ATCC 49306 / DSM 6799 / DCB-1</strain>
    </source>
</reference>
<dbReference type="HOGENOM" id="CLU_1097225_0_0_7"/>
<dbReference type="STRING" id="706587.Desti_2179"/>
<protein>
    <submittedName>
        <fullName evidence="1">Uncharacterized protein</fullName>
    </submittedName>
</protein>
<dbReference type="OrthoDB" id="9801263at2"/>
<dbReference type="KEGG" id="dti:Desti_2179"/>
<evidence type="ECO:0000313" key="1">
    <source>
        <dbReference type="EMBL" id="AFM24873.1"/>
    </source>
</evidence>
<name>I4C5N2_DESTA</name>
<organism evidence="1 2">
    <name type="scientific">Desulfomonile tiedjei (strain ATCC 49306 / DSM 6799 / DCB-1)</name>
    <dbReference type="NCBI Taxonomy" id="706587"/>
    <lineage>
        <taxon>Bacteria</taxon>
        <taxon>Pseudomonadati</taxon>
        <taxon>Thermodesulfobacteriota</taxon>
        <taxon>Desulfomonilia</taxon>
        <taxon>Desulfomonilales</taxon>
        <taxon>Desulfomonilaceae</taxon>
        <taxon>Desulfomonile</taxon>
    </lineage>
</organism>
<dbReference type="RefSeq" id="WP_014810016.1">
    <property type="nucleotide sequence ID" value="NC_018025.1"/>
</dbReference>
<evidence type="ECO:0000313" key="2">
    <source>
        <dbReference type="Proteomes" id="UP000006055"/>
    </source>
</evidence>
<dbReference type="Proteomes" id="UP000006055">
    <property type="component" value="Chromosome"/>
</dbReference>
<gene>
    <name evidence="1" type="ordered locus">Desti_2179</name>
</gene>
<dbReference type="AlphaFoldDB" id="I4C5N2"/>
<dbReference type="eggNOG" id="COG0666">
    <property type="taxonomic scope" value="Bacteria"/>
</dbReference>
<keyword evidence="2" id="KW-1185">Reference proteome</keyword>
<sequence length="253" mass="28437">MAKKAKESNSAKTKNKSTDVLSDDQIKKIVGEINKLAIDTVERGQMDIGDLVLSKVFQGSLDEATSKSPYKNKTMKSIIDHDNLRVNRRRLGEWVRAAFLRKQLLAKEVDCSNLSYSHFAVLLQVENEATRVKLANKANKKKASARKLADEVGKLHRVVHSEEDGKALLRLLGNPEALMKDEKAKKTLENQEDLEKLPFDIRMLIAKRAEEVAKHMIDSMNLLKVAKKNIALIELRETDVIDIEATNLVAVKA</sequence>
<proteinExistence type="predicted"/>
<accession>I4C5N2</accession>